<evidence type="ECO:0000256" key="3">
    <source>
        <dbReference type="ARBA" id="ARBA00022448"/>
    </source>
</evidence>
<feature type="transmembrane region" description="Helical" evidence="9">
    <location>
        <begin position="174"/>
        <end position="195"/>
    </location>
</feature>
<evidence type="ECO:0000259" key="10">
    <source>
        <dbReference type="PROSITE" id="PS50850"/>
    </source>
</evidence>
<feature type="transmembrane region" description="Helical" evidence="9">
    <location>
        <begin position="341"/>
        <end position="361"/>
    </location>
</feature>
<dbReference type="NCBIfam" id="TIGR00711">
    <property type="entry name" value="efflux_EmrB"/>
    <property type="match status" value="1"/>
</dbReference>
<feature type="domain" description="Major facilitator superfamily (MFS) profile" evidence="10">
    <location>
        <begin position="22"/>
        <end position="474"/>
    </location>
</feature>
<protein>
    <submittedName>
        <fullName evidence="11">MDR family MFS transporter</fullName>
    </submittedName>
</protein>
<evidence type="ECO:0000256" key="8">
    <source>
        <dbReference type="ARBA" id="ARBA00023251"/>
    </source>
</evidence>
<evidence type="ECO:0000256" key="2">
    <source>
        <dbReference type="ARBA" id="ARBA00008537"/>
    </source>
</evidence>
<dbReference type="PANTHER" id="PTHR42718:SF9">
    <property type="entry name" value="MAJOR FACILITATOR SUPERFAMILY MULTIDRUG TRANSPORTER MFSC"/>
    <property type="match status" value="1"/>
</dbReference>
<feature type="transmembrane region" description="Helical" evidence="9">
    <location>
        <begin position="57"/>
        <end position="80"/>
    </location>
</feature>
<dbReference type="InterPro" id="IPR020846">
    <property type="entry name" value="MFS_dom"/>
</dbReference>
<dbReference type="InterPro" id="IPR011701">
    <property type="entry name" value="MFS"/>
</dbReference>
<feature type="transmembrane region" description="Helical" evidence="9">
    <location>
        <begin position="280"/>
        <end position="301"/>
    </location>
</feature>
<dbReference type="CDD" id="cd17503">
    <property type="entry name" value="MFS_LmrB_MDR_like"/>
    <property type="match status" value="1"/>
</dbReference>
<keyword evidence="7 9" id="KW-0472">Membrane</keyword>
<organism evidence="11 12">
    <name type="scientific">Streptomyces eurythermus</name>
    <dbReference type="NCBI Taxonomy" id="42237"/>
    <lineage>
        <taxon>Bacteria</taxon>
        <taxon>Bacillati</taxon>
        <taxon>Actinomycetota</taxon>
        <taxon>Actinomycetes</taxon>
        <taxon>Kitasatosporales</taxon>
        <taxon>Streptomycetaceae</taxon>
        <taxon>Streptomyces</taxon>
    </lineage>
</organism>
<keyword evidence="12" id="KW-1185">Reference proteome</keyword>
<dbReference type="SUPFAM" id="SSF103473">
    <property type="entry name" value="MFS general substrate transporter"/>
    <property type="match status" value="1"/>
</dbReference>
<dbReference type="Pfam" id="PF07690">
    <property type="entry name" value="MFS_1"/>
    <property type="match status" value="1"/>
</dbReference>
<dbReference type="PRINTS" id="PR01036">
    <property type="entry name" value="TCRTETB"/>
</dbReference>
<dbReference type="Gene3D" id="1.20.1720.10">
    <property type="entry name" value="Multidrug resistance protein D"/>
    <property type="match status" value="1"/>
</dbReference>
<keyword evidence="6 9" id="KW-1133">Transmembrane helix</keyword>
<evidence type="ECO:0000256" key="5">
    <source>
        <dbReference type="ARBA" id="ARBA00022692"/>
    </source>
</evidence>
<keyword evidence="3" id="KW-0813">Transport</keyword>
<evidence type="ECO:0000256" key="4">
    <source>
        <dbReference type="ARBA" id="ARBA00022475"/>
    </source>
</evidence>
<feature type="transmembrane region" description="Helical" evidence="9">
    <location>
        <begin position="367"/>
        <end position="388"/>
    </location>
</feature>
<name>A0ABW6Z9W7_9ACTN</name>
<keyword evidence="5 9" id="KW-0812">Transmembrane</keyword>
<evidence type="ECO:0000256" key="6">
    <source>
        <dbReference type="ARBA" id="ARBA00022989"/>
    </source>
</evidence>
<evidence type="ECO:0000313" key="11">
    <source>
        <dbReference type="EMBL" id="MFF9887392.1"/>
    </source>
</evidence>
<keyword evidence="8" id="KW-0046">Antibiotic resistance</keyword>
<keyword evidence="4" id="KW-1003">Cell membrane</keyword>
<comment type="similarity">
    <text evidence="2">Belongs to the major facilitator superfamily. EmrB family.</text>
</comment>
<feature type="transmembrane region" description="Helical" evidence="9">
    <location>
        <begin position="313"/>
        <end position="334"/>
    </location>
</feature>
<dbReference type="Proteomes" id="UP001603418">
    <property type="component" value="Unassembled WGS sequence"/>
</dbReference>
<feature type="transmembrane region" description="Helical" evidence="9">
    <location>
        <begin position="113"/>
        <end position="134"/>
    </location>
</feature>
<proteinExistence type="inferred from homology"/>
<feature type="transmembrane region" description="Helical" evidence="9">
    <location>
        <begin position="19"/>
        <end position="37"/>
    </location>
</feature>
<dbReference type="EMBL" id="JBICBM010000029">
    <property type="protein sequence ID" value="MFF9887392.1"/>
    <property type="molecule type" value="Genomic_DNA"/>
</dbReference>
<sequence length="488" mass="51071">MSASTQVNETAGDRLPPRLISLMVTVALGSIMMQMDATMTNIAYNTLLKEFDTTLLTIQWVTTGYLLAMAAVMAISGWAMERFGARTMWITSITLFLVGSVLCGAAWDAHSLIAFRVIQGLGGGMVLPLGMAVLAQEAGPGRLGRVMGVLGIPSALGPVLGPVVGGAIVDDWNWRWIFFINVPVCVAAIVIAWRTMPSRKSPTAGRLDVPGLLLLSPACAVAVFGLTQASKYGSFADRHTVIPLAIGLALLAAFAVHALRTENPILDLRLLKVRSFLSSSAVLFFASVALFGAVGVLPLYFQQVRHHSALEAGLLLAPQGVGMAVSLLVVGKVADKTSPRLLVIGGLALTAVGALVCTQLAADTHVVLLGAALALSGAGTGMVMAPAMAGAIRDIPGPVIPRASAANRIIMQIGSSFGSAVLILVAQNRMDHLIETRDLTPDSLAGAYGITFWWVIGFVVVSVLLALLIPSRKPTQHQHAGEASVPVL</sequence>
<feature type="transmembrane region" description="Helical" evidence="9">
    <location>
        <begin position="409"/>
        <end position="427"/>
    </location>
</feature>
<evidence type="ECO:0000256" key="7">
    <source>
        <dbReference type="ARBA" id="ARBA00023136"/>
    </source>
</evidence>
<comment type="subcellular location">
    <subcellularLocation>
        <location evidence="1">Cell membrane</location>
        <topology evidence="1">Multi-pass membrane protein</topology>
    </subcellularLocation>
</comment>
<feature type="transmembrane region" description="Helical" evidence="9">
    <location>
        <begin position="87"/>
        <end position="107"/>
    </location>
</feature>
<feature type="transmembrane region" description="Helical" evidence="9">
    <location>
        <begin position="241"/>
        <end position="259"/>
    </location>
</feature>
<reference evidence="11 12" key="1">
    <citation type="submission" date="2024-10" db="EMBL/GenBank/DDBJ databases">
        <title>The Natural Products Discovery Center: Release of the First 8490 Sequenced Strains for Exploring Actinobacteria Biosynthetic Diversity.</title>
        <authorList>
            <person name="Kalkreuter E."/>
            <person name="Kautsar S.A."/>
            <person name="Yang D."/>
            <person name="Bader C.D."/>
            <person name="Teijaro C.N."/>
            <person name="Fluegel L."/>
            <person name="Davis C.M."/>
            <person name="Simpson J.R."/>
            <person name="Lauterbach L."/>
            <person name="Steele A.D."/>
            <person name="Gui C."/>
            <person name="Meng S."/>
            <person name="Li G."/>
            <person name="Viehrig K."/>
            <person name="Ye F."/>
            <person name="Su P."/>
            <person name="Kiefer A.F."/>
            <person name="Nichols A."/>
            <person name="Cepeda A.J."/>
            <person name="Yan W."/>
            <person name="Fan B."/>
            <person name="Jiang Y."/>
            <person name="Adhikari A."/>
            <person name="Zheng C.-J."/>
            <person name="Schuster L."/>
            <person name="Cowan T.M."/>
            <person name="Smanski M.J."/>
            <person name="Chevrette M.G."/>
            <person name="De Carvalho L.P.S."/>
            <person name="Shen B."/>
        </authorList>
    </citation>
    <scope>NUCLEOTIDE SEQUENCE [LARGE SCALE GENOMIC DNA]</scope>
    <source>
        <strain evidence="11 12">NPDC013366</strain>
    </source>
</reference>
<dbReference type="InterPro" id="IPR036259">
    <property type="entry name" value="MFS_trans_sf"/>
</dbReference>
<dbReference type="PANTHER" id="PTHR42718">
    <property type="entry name" value="MAJOR FACILITATOR SUPERFAMILY MULTIDRUG TRANSPORTER MFSC"/>
    <property type="match status" value="1"/>
</dbReference>
<gene>
    <name evidence="11" type="ORF">ACF1HC_38380</name>
</gene>
<comment type="caution">
    <text evidence="11">The sequence shown here is derived from an EMBL/GenBank/DDBJ whole genome shotgun (WGS) entry which is preliminary data.</text>
</comment>
<dbReference type="InterPro" id="IPR004638">
    <property type="entry name" value="EmrB-like"/>
</dbReference>
<evidence type="ECO:0000313" key="12">
    <source>
        <dbReference type="Proteomes" id="UP001603418"/>
    </source>
</evidence>
<accession>A0ABW6Z9W7</accession>
<feature type="transmembrane region" description="Helical" evidence="9">
    <location>
        <begin position="207"/>
        <end position="229"/>
    </location>
</feature>
<dbReference type="Gene3D" id="1.20.1250.20">
    <property type="entry name" value="MFS general substrate transporter like domains"/>
    <property type="match status" value="1"/>
</dbReference>
<feature type="transmembrane region" description="Helical" evidence="9">
    <location>
        <begin position="447"/>
        <end position="469"/>
    </location>
</feature>
<evidence type="ECO:0000256" key="9">
    <source>
        <dbReference type="SAM" id="Phobius"/>
    </source>
</evidence>
<evidence type="ECO:0000256" key="1">
    <source>
        <dbReference type="ARBA" id="ARBA00004651"/>
    </source>
</evidence>
<feature type="transmembrane region" description="Helical" evidence="9">
    <location>
        <begin position="146"/>
        <end position="168"/>
    </location>
</feature>
<dbReference type="PROSITE" id="PS50850">
    <property type="entry name" value="MFS"/>
    <property type="match status" value="1"/>
</dbReference>
<dbReference type="RefSeq" id="WP_051816177.1">
    <property type="nucleotide sequence ID" value="NZ_JBFACJ010000036.1"/>
</dbReference>